<feature type="domain" description="GMT-like wHTH" evidence="1">
    <location>
        <begin position="330"/>
        <end position="401"/>
    </location>
</feature>
<protein>
    <submittedName>
        <fullName evidence="2">Three-Cys-motif partner protein TcmP</fullName>
    </submittedName>
</protein>
<accession>A0ABZ2UR94</accession>
<sequence length="432" mass="50954">MNNSDTKWSADGKTIPEIEQHTKTKHLLTEQYVTDLIYTLHRTGRRGVTNFTIIDGFSGGGIYNDRESNSIWFGSPIRLINAVRKGYLKSERTYPLNVKFIFIDKRKEHLECLKNAAMSQAGLEQLSDEQQHTFKSEFGERTEQCEFITDEFENKVNYCIFQADNRKGHSLFFLDPFGWSDVSMESFRKINNLNKSEIIYTFMIDFIKRFIYDPKWQARDTFAKVLETDGYFDLNHFQTLDTFGEQAEFRNEFMRLFRSRGNAKKIITFAMMPKNNDRVLYYLFHICNHLRALEVMKDGSWKFNNLNYQYHYDIYGFGFKAALFYEDNQLDLKLDINQDSQTACIHRLSKDLDKIIHNSPNGISFQDLCNKTMERNPATRQQYFEYLSFLREAKEIEVIRKGKKTNSKKLENGDIIKVSPQPILFNMRGYIS</sequence>
<dbReference type="Pfam" id="PF22560">
    <property type="entry name" value="GMT-wHTH"/>
    <property type="match status" value="1"/>
</dbReference>
<dbReference type="EMBL" id="CP150886">
    <property type="protein sequence ID" value="WZB87809.1"/>
    <property type="molecule type" value="Genomic_DNA"/>
</dbReference>
<name>A0ABZ2UR94_9CYAN</name>
<dbReference type="NCBIfam" id="TIGR04474">
    <property type="entry name" value="tcm_partner"/>
    <property type="match status" value="1"/>
</dbReference>
<dbReference type="Proteomes" id="UP001483337">
    <property type="component" value="Chromosome"/>
</dbReference>
<organism evidence="2 3">
    <name type="scientific">Okeanomitos corallinicola TIOX110</name>
    <dbReference type="NCBI Taxonomy" id="3133117"/>
    <lineage>
        <taxon>Bacteria</taxon>
        <taxon>Bacillati</taxon>
        <taxon>Cyanobacteriota</taxon>
        <taxon>Cyanophyceae</taxon>
        <taxon>Nostocales</taxon>
        <taxon>Aphanizomenonaceae</taxon>
        <taxon>Okeanomitos</taxon>
    </lineage>
</organism>
<gene>
    <name evidence="2" type="primary">tcmP</name>
    <name evidence="2" type="ORF">WJM97_21025</name>
</gene>
<dbReference type="RefSeq" id="WP_353930720.1">
    <property type="nucleotide sequence ID" value="NZ_CP150886.1"/>
</dbReference>
<evidence type="ECO:0000313" key="3">
    <source>
        <dbReference type="Proteomes" id="UP001483337"/>
    </source>
</evidence>
<reference evidence="2 3" key="1">
    <citation type="submission" date="2024-04" db="EMBL/GenBank/DDBJ databases">
        <title>Okeanomitos corallinicola gen. &amp; sp. nov. (Nostocales, Cyanobacteria), a new toxic marine heterocyst-forming cyanobacterium from a coral reef.</title>
        <authorList>
            <person name="Li H."/>
            <person name="Li R."/>
            <person name="Kang J."/>
            <person name="Hii K.S."/>
            <person name="Mohamed H.F."/>
            <person name="Xu X."/>
            <person name="Luo Z."/>
        </authorList>
    </citation>
    <scope>NUCLEOTIDE SEQUENCE [LARGE SCALE GENOMIC DNA]</scope>
    <source>
        <strain evidence="2 3">TIOX110</strain>
    </source>
</reference>
<dbReference type="InterPro" id="IPR054339">
    <property type="entry name" value="GMT_wHTH"/>
</dbReference>
<evidence type="ECO:0000313" key="2">
    <source>
        <dbReference type="EMBL" id="WZB87809.1"/>
    </source>
</evidence>
<keyword evidence="3" id="KW-1185">Reference proteome</keyword>
<dbReference type="InterPro" id="IPR031009">
    <property type="entry name" value="Tcm_partner"/>
</dbReference>
<proteinExistence type="predicted"/>
<evidence type="ECO:0000259" key="1">
    <source>
        <dbReference type="Pfam" id="PF22560"/>
    </source>
</evidence>